<sequence length="29" mass="3170">MSPDYAYLAVLIALLAVMHVGLWALIVLL</sequence>
<keyword evidence="1" id="KW-0472">Membrane</keyword>
<dbReference type="Proteomes" id="UP000698242">
    <property type="component" value="Unassembled WGS sequence"/>
</dbReference>
<keyword evidence="1" id="KW-0812">Transmembrane</keyword>
<keyword evidence="1" id="KW-1133">Transmembrane helix</keyword>
<dbReference type="EMBL" id="APKE01000012">
    <property type="protein sequence ID" value="KAF0676742.1"/>
    <property type="molecule type" value="Genomic_DNA"/>
</dbReference>
<keyword evidence="3" id="KW-1185">Reference proteome</keyword>
<evidence type="ECO:0000313" key="2">
    <source>
        <dbReference type="EMBL" id="KAF0676742.1"/>
    </source>
</evidence>
<evidence type="ECO:0000313" key="3">
    <source>
        <dbReference type="Proteomes" id="UP000698242"/>
    </source>
</evidence>
<gene>
    <name evidence="2" type="ORF">PMES_00929</name>
</gene>
<accession>A0A921NS23</accession>
<protein>
    <submittedName>
        <fullName evidence="2">Uncharacterized protein</fullName>
    </submittedName>
</protein>
<proteinExistence type="predicted"/>
<evidence type="ECO:0000256" key="1">
    <source>
        <dbReference type="SAM" id="Phobius"/>
    </source>
</evidence>
<reference evidence="2" key="1">
    <citation type="submission" date="2013-03" db="EMBL/GenBank/DDBJ databases">
        <title>Genome Sequence of the Profundibacterium mesophilum strain KAUST100406-0324T from Red Sea, a novel genus in the family Rhodobacteraceae.</title>
        <authorList>
            <person name="Essack M."/>
            <person name="Alam I."/>
            <person name="Lafi F."/>
            <person name="Alawi W."/>
            <person name="Kamanu F."/>
            <person name="Al-Suwailem A."/>
            <person name="Lee O.O."/>
            <person name="Xu Y."/>
            <person name="Bajic V."/>
            <person name="Qian P.-Y."/>
            <person name="Archer J."/>
        </authorList>
    </citation>
    <scope>NUCLEOTIDE SEQUENCE</scope>
    <source>
        <strain evidence="2">KAUST100406-0324</strain>
    </source>
</reference>
<organism evidence="2 3">
    <name type="scientific">Profundibacterium mesophilum KAUST100406-0324</name>
    <dbReference type="NCBI Taxonomy" id="1037889"/>
    <lineage>
        <taxon>Bacteria</taxon>
        <taxon>Pseudomonadati</taxon>
        <taxon>Pseudomonadota</taxon>
        <taxon>Alphaproteobacteria</taxon>
        <taxon>Rhodobacterales</taxon>
        <taxon>Roseobacteraceae</taxon>
        <taxon>Profundibacterium</taxon>
    </lineage>
</organism>
<name>A0A921NS23_9RHOB</name>
<feature type="transmembrane region" description="Helical" evidence="1">
    <location>
        <begin position="6"/>
        <end position="28"/>
    </location>
</feature>
<dbReference type="AlphaFoldDB" id="A0A921NS23"/>
<comment type="caution">
    <text evidence="2">The sequence shown here is derived from an EMBL/GenBank/DDBJ whole genome shotgun (WGS) entry which is preliminary data.</text>
</comment>